<keyword evidence="1" id="KW-0433">Leucine-rich repeat</keyword>
<gene>
    <name evidence="4" type="ORF">RNZ46_16320</name>
</gene>
<dbReference type="RefSeq" id="WP_316983239.1">
    <property type="nucleotide sequence ID" value="NZ_CP136521.1"/>
</dbReference>
<evidence type="ECO:0000313" key="5">
    <source>
        <dbReference type="Proteomes" id="UP001302486"/>
    </source>
</evidence>
<sequence>MNITLSKTFNTIFLFALFLITACSNENESTNPINDDYISIPDNHFETKLIEQGIDTDGVVNQQMLKTDAEKVTRLDLNLSANFGEISDLTGIEGFVNLTLLSAANQKIQTVDLSFNTKLDTIYMIGNYLKTIDLSKNINLIFADLQANEFDSSNSIIGLSNATGLKDLDLSWNYLEEFNIHNESLEVLHISHNDLKSIDTDGAVNLKHLLLTSNKLETVDFSTNTAIETLLISDNQLPTLNLEYNSNLTHLYISSNMLSSFDVSNNYKLVDLRIDRNPDLTCIKVYNGQKIPTIHKSDTQELSLICN</sequence>
<feature type="chain" id="PRO_5041727785" evidence="3">
    <location>
        <begin position="27"/>
        <end position="307"/>
    </location>
</feature>
<organism evidence="4 5">
    <name type="scientific">Hwangdonia lutea</name>
    <dbReference type="NCBI Taxonomy" id="3075823"/>
    <lineage>
        <taxon>Bacteria</taxon>
        <taxon>Pseudomonadati</taxon>
        <taxon>Bacteroidota</taxon>
        <taxon>Flavobacteriia</taxon>
        <taxon>Flavobacteriales</taxon>
        <taxon>Flavobacteriaceae</taxon>
        <taxon>Hwangdonia</taxon>
    </lineage>
</organism>
<dbReference type="InterPro" id="IPR032675">
    <property type="entry name" value="LRR_dom_sf"/>
</dbReference>
<dbReference type="PROSITE" id="PS51257">
    <property type="entry name" value="PROKAR_LIPOPROTEIN"/>
    <property type="match status" value="1"/>
</dbReference>
<evidence type="ECO:0000313" key="4">
    <source>
        <dbReference type="EMBL" id="WOD43555.1"/>
    </source>
</evidence>
<dbReference type="AlphaFoldDB" id="A0AA97ENZ1"/>
<dbReference type="EMBL" id="CP136521">
    <property type="protein sequence ID" value="WOD43555.1"/>
    <property type="molecule type" value="Genomic_DNA"/>
</dbReference>
<feature type="signal peptide" evidence="3">
    <location>
        <begin position="1"/>
        <end position="26"/>
    </location>
</feature>
<dbReference type="Proteomes" id="UP001302486">
    <property type="component" value="Chromosome"/>
</dbReference>
<reference evidence="5" key="1">
    <citation type="submission" date="2024-06" db="EMBL/GenBank/DDBJ databases">
        <title>Hwangdonia haimaensis gen. nov., sp. nov., a member of the family Flavobacteriaceae isolated from the haima cold seep.</title>
        <authorList>
            <person name="Li J."/>
        </authorList>
    </citation>
    <scope>NUCLEOTIDE SEQUENCE [LARGE SCALE GENOMIC DNA]</scope>
    <source>
        <strain evidence="5">SCSIO 19198</strain>
    </source>
</reference>
<keyword evidence="5" id="KW-1185">Reference proteome</keyword>
<dbReference type="GO" id="GO:0035591">
    <property type="term" value="F:signaling adaptor activity"/>
    <property type="evidence" value="ECO:0007669"/>
    <property type="project" value="TreeGrafter"/>
</dbReference>
<dbReference type="InterPro" id="IPR052574">
    <property type="entry name" value="CDIRP"/>
</dbReference>
<proteinExistence type="predicted"/>
<dbReference type="InterPro" id="IPR001611">
    <property type="entry name" value="Leu-rich_rpt"/>
</dbReference>
<name>A0AA97ENZ1_9FLAO</name>
<dbReference type="KEGG" id="hws:RNZ46_16320"/>
<protein>
    <submittedName>
        <fullName evidence="4">Uncharacterized protein</fullName>
    </submittedName>
</protein>
<dbReference type="Gene3D" id="3.80.10.10">
    <property type="entry name" value="Ribonuclease Inhibitor"/>
    <property type="match status" value="1"/>
</dbReference>
<dbReference type="PANTHER" id="PTHR47566:SF1">
    <property type="entry name" value="PROTEIN NUD1"/>
    <property type="match status" value="1"/>
</dbReference>
<evidence type="ECO:0000256" key="3">
    <source>
        <dbReference type="SAM" id="SignalP"/>
    </source>
</evidence>
<dbReference type="SUPFAM" id="SSF52058">
    <property type="entry name" value="L domain-like"/>
    <property type="match status" value="1"/>
</dbReference>
<accession>A0AA97ENZ1</accession>
<evidence type="ECO:0000256" key="2">
    <source>
        <dbReference type="ARBA" id="ARBA00022737"/>
    </source>
</evidence>
<evidence type="ECO:0000256" key="1">
    <source>
        <dbReference type="ARBA" id="ARBA00022614"/>
    </source>
</evidence>
<dbReference type="PROSITE" id="PS51450">
    <property type="entry name" value="LRR"/>
    <property type="match status" value="1"/>
</dbReference>
<keyword evidence="2" id="KW-0677">Repeat</keyword>
<keyword evidence="3" id="KW-0732">Signal</keyword>
<dbReference type="PANTHER" id="PTHR47566">
    <property type="match status" value="1"/>
</dbReference>